<evidence type="ECO:0000313" key="2">
    <source>
        <dbReference type="Proteomes" id="UP000191931"/>
    </source>
</evidence>
<evidence type="ECO:0000313" key="1">
    <source>
        <dbReference type="EMBL" id="SLM27453.1"/>
    </source>
</evidence>
<protein>
    <submittedName>
        <fullName evidence="1">Uncharacterized protein</fullName>
    </submittedName>
</protein>
<dbReference type="EMBL" id="FWEV01000004">
    <property type="protein sequence ID" value="SLM27453.1"/>
    <property type="molecule type" value="Genomic_DNA"/>
</dbReference>
<name>A0A1W1H4P2_9BACT</name>
<keyword evidence="2" id="KW-1185">Reference proteome</keyword>
<gene>
    <name evidence="1" type="ORF">MTBBW1_1010001</name>
</gene>
<dbReference type="STRING" id="1246637.MTBBW1_1010001"/>
<accession>A0A1W1H4P2</accession>
<reference evidence="1 2" key="1">
    <citation type="submission" date="2017-03" db="EMBL/GenBank/DDBJ databases">
        <authorList>
            <person name="Afonso C.L."/>
            <person name="Miller P.J."/>
            <person name="Scott M.A."/>
            <person name="Spackman E."/>
            <person name="Goraichik I."/>
            <person name="Dimitrov K.M."/>
            <person name="Suarez D.L."/>
            <person name="Swayne D.E."/>
        </authorList>
    </citation>
    <scope>NUCLEOTIDE SEQUENCE [LARGE SCALE GENOMIC DNA]</scope>
    <source>
        <strain evidence="1">PRJEB14757</strain>
    </source>
</reference>
<sequence>MFRIDNPAYPVNLGNPDSDSIDKAQELIWSILSRYCTWRIPATIEGMKVVLKKISVVKKCQLQIYH</sequence>
<dbReference type="AlphaFoldDB" id="A0A1W1H4P2"/>
<organism evidence="1 2">
    <name type="scientific">Desulfamplus magnetovallimortis</name>
    <dbReference type="NCBI Taxonomy" id="1246637"/>
    <lineage>
        <taxon>Bacteria</taxon>
        <taxon>Pseudomonadati</taxon>
        <taxon>Thermodesulfobacteriota</taxon>
        <taxon>Desulfobacteria</taxon>
        <taxon>Desulfobacterales</taxon>
        <taxon>Desulfobacteraceae</taxon>
        <taxon>Desulfamplus</taxon>
    </lineage>
</organism>
<proteinExistence type="predicted"/>
<dbReference type="Proteomes" id="UP000191931">
    <property type="component" value="Unassembled WGS sequence"/>
</dbReference>